<dbReference type="RefSeq" id="WP_189064308.1">
    <property type="nucleotide sequence ID" value="NZ_BMQM01000007.1"/>
</dbReference>
<reference evidence="3" key="1">
    <citation type="journal article" date="2019" name="Int. J. Syst. Evol. Microbiol.">
        <title>The Global Catalogue of Microorganisms (GCM) 10K type strain sequencing project: providing services to taxonomists for standard genome sequencing and annotation.</title>
        <authorList>
            <consortium name="The Broad Institute Genomics Platform"/>
            <consortium name="The Broad Institute Genome Sequencing Center for Infectious Disease"/>
            <person name="Wu L."/>
            <person name="Ma J."/>
        </authorList>
    </citation>
    <scope>NUCLEOTIDE SEQUENCE [LARGE SCALE GENOMIC DNA]</scope>
    <source>
        <strain evidence="3">JCM 31404</strain>
    </source>
</reference>
<keyword evidence="1" id="KW-1133">Transmembrane helix</keyword>
<sequence length="175" mass="18564">MPADAQRQFSALRLMVGVISTVGVGSVTAHLLGDIPVRAQGTVQVQPLGISPTDCQQVTALTSDRQPVRAAPAGELWGFGRMGGITLRACSAGILSFNVQRREVMNTPSRWETYLDGQLIASGQVSGSAQAEQVTVKAAGQLALIFSNAFTGPDVANRRTLYFGDVTYRSQPASR</sequence>
<dbReference type="Proteomes" id="UP000634308">
    <property type="component" value="Unassembled WGS sequence"/>
</dbReference>
<feature type="transmembrane region" description="Helical" evidence="1">
    <location>
        <begin position="12"/>
        <end position="32"/>
    </location>
</feature>
<evidence type="ECO:0000313" key="3">
    <source>
        <dbReference type="Proteomes" id="UP000634308"/>
    </source>
</evidence>
<gene>
    <name evidence="2" type="ORF">GCM10008959_14300</name>
</gene>
<evidence type="ECO:0000313" key="2">
    <source>
        <dbReference type="EMBL" id="GGR53926.1"/>
    </source>
</evidence>
<evidence type="ECO:0000256" key="1">
    <source>
        <dbReference type="SAM" id="Phobius"/>
    </source>
</evidence>
<name>A0ABQ2RSP1_9DEIO</name>
<dbReference type="EMBL" id="BMQM01000007">
    <property type="protein sequence ID" value="GGR53926.1"/>
    <property type="molecule type" value="Genomic_DNA"/>
</dbReference>
<keyword evidence="3" id="KW-1185">Reference proteome</keyword>
<accession>A0ABQ2RSP1</accession>
<protein>
    <submittedName>
        <fullName evidence="2">Uncharacterized protein</fullName>
    </submittedName>
</protein>
<keyword evidence="1" id="KW-0812">Transmembrane</keyword>
<organism evidence="2 3">
    <name type="scientific">Deinococcus seoulensis</name>
    <dbReference type="NCBI Taxonomy" id="1837379"/>
    <lineage>
        <taxon>Bacteria</taxon>
        <taxon>Thermotogati</taxon>
        <taxon>Deinococcota</taxon>
        <taxon>Deinococci</taxon>
        <taxon>Deinococcales</taxon>
        <taxon>Deinococcaceae</taxon>
        <taxon>Deinococcus</taxon>
    </lineage>
</organism>
<keyword evidence="1" id="KW-0472">Membrane</keyword>
<comment type="caution">
    <text evidence="2">The sequence shown here is derived from an EMBL/GenBank/DDBJ whole genome shotgun (WGS) entry which is preliminary data.</text>
</comment>
<proteinExistence type="predicted"/>